<evidence type="ECO:0000313" key="8">
    <source>
        <dbReference type="EMBL" id="MBJ7602667.1"/>
    </source>
</evidence>
<feature type="domain" description="Glycine dehydrogenase C-terminal" evidence="7">
    <location>
        <begin position="348"/>
        <end position="445"/>
    </location>
</feature>
<dbReference type="InterPro" id="IPR020581">
    <property type="entry name" value="GDC_P"/>
</dbReference>
<dbReference type="InterPro" id="IPR049316">
    <property type="entry name" value="GDC-P_C"/>
</dbReference>
<dbReference type="FunFam" id="3.40.640.10:FF:000034">
    <property type="entry name" value="Probable glycine dehydrogenase (decarboxylating) subunit 2"/>
    <property type="match status" value="1"/>
</dbReference>
<dbReference type="Pfam" id="PF21478">
    <property type="entry name" value="GcvP2_C"/>
    <property type="match status" value="1"/>
</dbReference>
<dbReference type="HAMAP" id="MF_00713">
    <property type="entry name" value="GcvPB"/>
    <property type="match status" value="1"/>
</dbReference>
<feature type="modified residue" description="N6-(pyridoxal phosphate)lysine" evidence="5">
    <location>
        <position position="269"/>
    </location>
</feature>
<dbReference type="GO" id="GO:0016594">
    <property type="term" value="F:glycine binding"/>
    <property type="evidence" value="ECO:0007669"/>
    <property type="project" value="TreeGrafter"/>
</dbReference>
<name>A0A934K8X5_9BACT</name>
<feature type="region of interest" description="Disordered" evidence="6">
    <location>
        <begin position="1"/>
        <end position="46"/>
    </location>
</feature>
<dbReference type="GO" id="GO:0030170">
    <property type="term" value="F:pyridoxal phosphate binding"/>
    <property type="evidence" value="ECO:0007669"/>
    <property type="project" value="TreeGrafter"/>
</dbReference>
<evidence type="ECO:0000256" key="6">
    <source>
        <dbReference type="SAM" id="MobiDB-lite"/>
    </source>
</evidence>
<evidence type="ECO:0000256" key="4">
    <source>
        <dbReference type="ARBA" id="ARBA00049026"/>
    </source>
</evidence>
<dbReference type="InterPro" id="IPR023012">
    <property type="entry name" value="GcvPB"/>
</dbReference>
<dbReference type="EMBL" id="JAEKNQ010000021">
    <property type="protein sequence ID" value="MBJ7602667.1"/>
    <property type="molecule type" value="Genomic_DNA"/>
</dbReference>
<keyword evidence="2 5" id="KW-0663">Pyridoxal phosphate</keyword>
<evidence type="ECO:0000256" key="5">
    <source>
        <dbReference type="HAMAP-Rule" id="MF_00713"/>
    </source>
</evidence>
<dbReference type="RefSeq" id="WP_338177390.1">
    <property type="nucleotide sequence ID" value="NZ_JAEKNQ010000021.1"/>
</dbReference>
<dbReference type="InterPro" id="IPR015421">
    <property type="entry name" value="PyrdxlP-dep_Trfase_major"/>
</dbReference>
<dbReference type="SUPFAM" id="SSF53383">
    <property type="entry name" value="PLP-dependent transferases"/>
    <property type="match status" value="1"/>
</dbReference>
<feature type="region of interest" description="Disordered" evidence="6">
    <location>
        <begin position="477"/>
        <end position="511"/>
    </location>
</feature>
<evidence type="ECO:0000256" key="2">
    <source>
        <dbReference type="ARBA" id="ARBA00022898"/>
    </source>
</evidence>
<dbReference type="Proteomes" id="UP000620075">
    <property type="component" value="Unassembled WGS sequence"/>
</dbReference>
<dbReference type="GO" id="GO:0005829">
    <property type="term" value="C:cytosol"/>
    <property type="evidence" value="ECO:0007669"/>
    <property type="project" value="TreeGrafter"/>
</dbReference>
<gene>
    <name evidence="5 8" type="primary">gcvPB</name>
    <name evidence="8" type="ORF">JF888_05670</name>
</gene>
<accession>A0A934K8X5</accession>
<comment type="subunit">
    <text evidence="5">The glycine cleavage system is composed of four proteins: P, T, L and H. In this organism, the P 'protein' is a heterodimer of two subunits.</text>
</comment>
<dbReference type="FunFam" id="3.90.1150.10:FF:000014">
    <property type="entry name" value="Probable glycine dehydrogenase (decarboxylating) subunit 2"/>
    <property type="match status" value="1"/>
</dbReference>
<dbReference type="GO" id="GO:0019464">
    <property type="term" value="P:glycine decarboxylation via glycine cleavage system"/>
    <property type="evidence" value="ECO:0007669"/>
    <property type="project" value="UniProtKB-UniRule"/>
</dbReference>
<dbReference type="InterPro" id="IPR015422">
    <property type="entry name" value="PyrdxlP-dep_Trfase_small"/>
</dbReference>
<dbReference type="GO" id="GO:0005960">
    <property type="term" value="C:glycine cleavage complex"/>
    <property type="evidence" value="ECO:0007669"/>
    <property type="project" value="TreeGrafter"/>
</dbReference>
<comment type="catalytic activity">
    <reaction evidence="4 5">
        <text>N(6)-[(R)-lipoyl]-L-lysyl-[glycine-cleavage complex H protein] + glycine + H(+) = N(6)-[(R)-S(8)-aminomethyldihydrolipoyl]-L-lysyl-[glycine-cleavage complex H protein] + CO2</text>
        <dbReference type="Rhea" id="RHEA:24304"/>
        <dbReference type="Rhea" id="RHEA-COMP:10494"/>
        <dbReference type="Rhea" id="RHEA-COMP:10495"/>
        <dbReference type="ChEBI" id="CHEBI:15378"/>
        <dbReference type="ChEBI" id="CHEBI:16526"/>
        <dbReference type="ChEBI" id="CHEBI:57305"/>
        <dbReference type="ChEBI" id="CHEBI:83099"/>
        <dbReference type="ChEBI" id="CHEBI:83143"/>
        <dbReference type="EC" id="1.4.4.2"/>
    </reaction>
</comment>
<comment type="function">
    <text evidence="1 5">The glycine cleavage system catalyzes the degradation of glycine. The P protein binds the alpha-amino group of glycine through its pyridoxal phosphate cofactor; CO(2) is released and the remaining methylamine moiety is then transferred to the lipoamide cofactor of the H protein.</text>
</comment>
<evidence type="ECO:0000259" key="7">
    <source>
        <dbReference type="Pfam" id="PF21478"/>
    </source>
</evidence>
<dbReference type="PANTHER" id="PTHR11773">
    <property type="entry name" value="GLYCINE DEHYDROGENASE, DECARBOXYLATING"/>
    <property type="match status" value="1"/>
</dbReference>
<dbReference type="Gene3D" id="3.40.640.10">
    <property type="entry name" value="Type I PLP-dependent aspartate aminotransferase-like (Major domain)"/>
    <property type="match status" value="1"/>
</dbReference>
<dbReference type="Gene3D" id="6.20.440.10">
    <property type="match status" value="1"/>
</dbReference>
<dbReference type="EC" id="1.4.4.2" evidence="5"/>
<comment type="caution">
    <text evidence="8">The sequence shown here is derived from an EMBL/GenBank/DDBJ whole genome shotgun (WGS) entry which is preliminary data.</text>
</comment>
<protein>
    <recommendedName>
        <fullName evidence="5">Probable glycine dehydrogenase (decarboxylating) subunit 2</fullName>
        <ecNumber evidence="5">1.4.4.2</ecNumber>
    </recommendedName>
    <alternativeName>
        <fullName evidence="5">Glycine cleavage system P-protein subunit 2</fullName>
    </alternativeName>
    <alternativeName>
        <fullName evidence="5">Glycine decarboxylase subunit 2</fullName>
    </alternativeName>
    <alternativeName>
        <fullName evidence="5">Glycine dehydrogenase (aminomethyl-transferring) subunit 2</fullName>
    </alternativeName>
</protein>
<keyword evidence="3 5" id="KW-0560">Oxidoreductase</keyword>
<evidence type="ECO:0000256" key="3">
    <source>
        <dbReference type="ARBA" id="ARBA00023002"/>
    </source>
</evidence>
<evidence type="ECO:0000313" key="9">
    <source>
        <dbReference type="Proteomes" id="UP000620075"/>
    </source>
</evidence>
<dbReference type="AlphaFoldDB" id="A0A934K8X5"/>
<organism evidence="8 9">
    <name type="scientific">Candidatus Dormiibacter inghamiae</name>
    <dbReference type="NCBI Taxonomy" id="3127013"/>
    <lineage>
        <taxon>Bacteria</taxon>
        <taxon>Bacillati</taxon>
        <taxon>Candidatus Dormiibacterota</taxon>
        <taxon>Candidatus Dormibacteria</taxon>
        <taxon>Candidatus Dormibacterales</taxon>
        <taxon>Candidatus Dormibacteraceae</taxon>
        <taxon>Candidatus Dormiibacter</taxon>
    </lineage>
</organism>
<proteinExistence type="inferred from homology"/>
<evidence type="ECO:0000256" key="1">
    <source>
        <dbReference type="ARBA" id="ARBA00003788"/>
    </source>
</evidence>
<comment type="cofactor">
    <cofactor evidence="5">
        <name>pyridoxal 5'-phosphate</name>
        <dbReference type="ChEBI" id="CHEBI:597326"/>
    </cofactor>
</comment>
<comment type="similarity">
    <text evidence="5">Belongs to the GcvP family. C-terminal subunit subfamily.</text>
</comment>
<sequence>MKHAPEPLSFEKSRSGVAPPRLPEAGVPSRATVPDHHRRRRAPELPRLSEPELLRHYSRLAALNFSISEHFYPLGSCTMKYNPVANEEAARLPGFAQLHPYQEEASIQGALELMWRLEQALCAIVGVDRVTLQPAAGAHGEWTALRMIQAFFESRGEERPEVIVPDSAHGTNPASAAMCGFSVVQVRSGADGRVDVADLHSKLSARTAALMLTNPNTLGLFEKEILAMAAAVHAVGAKLYYDGANLNALMGICRPGDMGFDAVHLNLHKTFTTPHGGGGPGAGPVGVKVDLAPFLPRPTVEAEGGGYRFDFDRPLSIGRVRSFYGNFGMLVRAYAYILAMGSDGLAQASQDAVLAANYLRKRVEHLLHLPYAGYCMHEFVASAGRVADGRVRALDIAKGLLERGIHAPTVYFPLIVPEALMIEPTETESKATLDTFVETLVEIVELANSDPAALRGEPRSLPISRLDEVAAARQPVLRWSPTLDSGENAAADRSSPQGAPRQPQAVPAPTA</sequence>
<dbReference type="PANTHER" id="PTHR11773:SF1">
    <property type="entry name" value="GLYCINE DEHYDROGENASE (DECARBOXYLATING), MITOCHONDRIAL"/>
    <property type="match status" value="1"/>
</dbReference>
<dbReference type="Gene3D" id="3.90.1150.10">
    <property type="entry name" value="Aspartate Aminotransferase, domain 1"/>
    <property type="match status" value="1"/>
</dbReference>
<dbReference type="InterPro" id="IPR015424">
    <property type="entry name" value="PyrdxlP-dep_Trfase"/>
</dbReference>
<dbReference type="GO" id="GO:0004375">
    <property type="term" value="F:glycine dehydrogenase (decarboxylating) activity"/>
    <property type="evidence" value="ECO:0007669"/>
    <property type="project" value="UniProtKB-EC"/>
</dbReference>
<reference evidence="8 9" key="1">
    <citation type="submission" date="2020-10" db="EMBL/GenBank/DDBJ databases">
        <title>Ca. Dormibacterota MAGs.</title>
        <authorList>
            <person name="Montgomery K."/>
        </authorList>
    </citation>
    <scope>NUCLEOTIDE SEQUENCE [LARGE SCALE GENOMIC DNA]</scope>
    <source>
        <strain evidence="8">SC8811_S16_3</strain>
    </source>
</reference>
<dbReference type="NCBIfam" id="NF003346">
    <property type="entry name" value="PRK04366.1"/>
    <property type="match status" value="1"/>
</dbReference>